<accession>A0A4Y2JRE5</accession>
<evidence type="ECO:0000313" key="1">
    <source>
        <dbReference type="EMBL" id="GBM92009.1"/>
    </source>
</evidence>
<organism evidence="1 2">
    <name type="scientific">Araneus ventricosus</name>
    <name type="common">Orbweaver spider</name>
    <name type="synonym">Epeira ventricosa</name>
    <dbReference type="NCBI Taxonomy" id="182803"/>
    <lineage>
        <taxon>Eukaryota</taxon>
        <taxon>Metazoa</taxon>
        <taxon>Ecdysozoa</taxon>
        <taxon>Arthropoda</taxon>
        <taxon>Chelicerata</taxon>
        <taxon>Arachnida</taxon>
        <taxon>Araneae</taxon>
        <taxon>Araneomorphae</taxon>
        <taxon>Entelegynae</taxon>
        <taxon>Araneoidea</taxon>
        <taxon>Araneidae</taxon>
        <taxon>Araneus</taxon>
    </lineage>
</organism>
<name>A0A4Y2JRE5_ARAVE</name>
<dbReference type="AlphaFoldDB" id="A0A4Y2JRE5"/>
<proteinExistence type="predicted"/>
<reference evidence="1 2" key="1">
    <citation type="journal article" date="2019" name="Sci. Rep.">
        <title>Orb-weaving spider Araneus ventricosus genome elucidates the spidroin gene catalogue.</title>
        <authorList>
            <person name="Kono N."/>
            <person name="Nakamura H."/>
            <person name="Ohtoshi R."/>
            <person name="Moran D.A.P."/>
            <person name="Shinohara A."/>
            <person name="Yoshida Y."/>
            <person name="Fujiwara M."/>
            <person name="Mori M."/>
            <person name="Tomita M."/>
            <person name="Arakawa K."/>
        </authorList>
    </citation>
    <scope>NUCLEOTIDE SEQUENCE [LARGE SCALE GENOMIC DNA]</scope>
</reference>
<gene>
    <name evidence="1" type="ORF">AVEN_63853_1</name>
</gene>
<sequence length="81" mass="9261">MRVHLTGVDVFENALEISIDDIGHWQLEPVIVELQPFLFLRGHPNFLDLVIPAVEVVLKTFFGPESMKTEITVKSFTLILR</sequence>
<dbReference type="EMBL" id="BGPR01003754">
    <property type="protein sequence ID" value="GBM92009.1"/>
    <property type="molecule type" value="Genomic_DNA"/>
</dbReference>
<protein>
    <submittedName>
        <fullName evidence="1">Uncharacterized protein</fullName>
    </submittedName>
</protein>
<keyword evidence="2" id="KW-1185">Reference proteome</keyword>
<comment type="caution">
    <text evidence="1">The sequence shown here is derived from an EMBL/GenBank/DDBJ whole genome shotgun (WGS) entry which is preliminary data.</text>
</comment>
<dbReference type="Proteomes" id="UP000499080">
    <property type="component" value="Unassembled WGS sequence"/>
</dbReference>
<evidence type="ECO:0000313" key="2">
    <source>
        <dbReference type="Proteomes" id="UP000499080"/>
    </source>
</evidence>